<proteinExistence type="predicted"/>
<organism evidence="2">
    <name type="scientific">Rhodanobacter sp. FW102-FHT14D07</name>
    <dbReference type="NCBI Taxonomy" id="3351462"/>
    <lineage>
        <taxon>Bacteria</taxon>
        <taxon>Pseudomonadati</taxon>
        <taxon>Pseudomonadota</taxon>
        <taxon>Gammaproteobacteria</taxon>
        <taxon>Lysobacterales</taxon>
        <taxon>Rhodanobacteraceae</taxon>
        <taxon>Rhodanobacter</taxon>
    </lineage>
</organism>
<name>A0AB74UPA1_9GAMM</name>
<dbReference type="RefSeq" id="WP_395120219.1">
    <property type="nucleotide sequence ID" value="NZ_CP170721.1"/>
</dbReference>
<gene>
    <name evidence="2" type="ORF">ACFYG5_00245</name>
</gene>
<evidence type="ECO:0000256" key="1">
    <source>
        <dbReference type="SAM" id="MobiDB-lite"/>
    </source>
</evidence>
<sequence>MSDGDDEDTDGGEFGMSVGEDGEVTFVGRPPWGTKAAKIPVNSKASQGPVEDRRHILHWGEQLRPILASVMTAMFQLHGRSGPAIEKALRDPLKGRVQRIVGTDAHAIAERVAKEINGAVINLVADRADINKAIEHVRARVRNLTRRLTDDPALTAKVAKAMREPFPNDAIMDVYLDEAAQELLGGTSDSTAIKSRVQDIGFQIVGLVQSCRAPCDFVMMLHHVADSVTFDLSQKAEREQTRRTLEWLRRMEANVREPADIRYEALLTLLD</sequence>
<dbReference type="EMBL" id="CP170721">
    <property type="protein sequence ID" value="XIA18601.1"/>
    <property type="molecule type" value="Genomic_DNA"/>
</dbReference>
<protein>
    <submittedName>
        <fullName evidence="2">Uncharacterized protein</fullName>
    </submittedName>
</protein>
<evidence type="ECO:0000313" key="2">
    <source>
        <dbReference type="EMBL" id="XIA18601.1"/>
    </source>
</evidence>
<accession>A0AB74UPA1</accession>
<feature type="region of interest" description="Disordered" evidence="1">
    <location>
        <begin position="1"/>
        <end position="23"/>
    </location>
</feature>
<dbReference type="AlphaFoldDB" id="A0AB74UPA1"/>
<reference evidence="2" key="1">
    <citation type="submission" date="2024-10" db="EMBL/GenBank/DDBJ databases">
        <authorList>
            <person name="Lesea H.P."/>
            <person name="Kuehl J.V."/>
            <person name="Chandonia J.-M."/>
        </authorList>
    </citation>
    <scope>NUCLEOTIDE SEQUENCE</scope>
    <source>
        <strain evidence="2">FW102-FHT14D07</strain>
    </source>
</reference>
<feature type="compositionally biased region" description="Acidic residues" evidence="1">
    <location>
        <begin position="1"/>
        <end position="11"/>
    </location>
</feature>